<dbReference type="GO" id="GO:0005886">
    <property type="term" value="C:plasma membrane"/>
    <property type="evidence" value="ECO:0007669"/>
    <property type="project" value="UniProtKB-SubCell"/>
</dbReference>
<dbReference type="InterPro" id="IPR003918">
    <property type="entry name" value="NADH_UbQ_OxRdtase"/>
</dbReference>
<comment type="similarity">
    <text evidence="2">Belongs to the CPA3 antiporters (TC 2.A.63) subunit D family.</text>
</comment>
<evidence type="ECO:0000256" key="5">
    <source>
        <dbReference type="ARBA" id="ARBA00022989"/>
    </source>
</evidence>
<protein>
    <recommendedName>
        <fullName evidence="9">NADH:quinone oxidoreductase/Mrp antiporter transmembrane domain-containing protein</fullName>
    </recommendedName>
</protein>
<keyword evidence="3" id="KW-1003">Cell membrane</keyword>
<feature type="transmembrane region" description="Helical" evidence="8">
    <location>
        <begin position="158"/>
        <end position="178"/>
    </location>
</feature>
<evidence type="ECO:0000259" key="9">
    <source>
        <dbReference type="Pfam" id="PF00361"/>
    </source>
</evidence>
<dbReference type="GO" id="GO:0008137">
    <property type="term" value="F:NADH dehydrogenase (ubiquinone) activity"/>
    <property type="evidence" value="ECO:0007669"/>
    <property type="project" value="InterPro"/>
</dbReference>
<evidence type="ECO:0000256" key="4">
    <source>
        <dbReference type="ARBA" id="ARBA00022692"/>
    </source>
</evidence>
<comment type="subcellular location">
    <subcellularLocation>
        <location evidence="1">Cell membrane</location>
        <topology evidence="1">Multi-pass membrane protein</topology>
    </subcellularLocation>
    <subcellularLocation>
        <location evidence="7">Membrane</location>
        <topology evidence="7">Multi-pass membrane protein</topology>
    </subcellularLocation>
</comment>
<evidence type="ECO:0000313" key="10">
    <source>
        <dbReference type="EMBL" id="QEN03904.1"/>
    </source>
</evidence>
<feature type="transmembrane region" description="Helical" evidence="8">
    <location>
        <begin position="388"/>
        <end position="408"/>
    </location>
</feature>
<organism evidence="10 11">
    <name type="scientific">Thiospirochaeta perfilievii</name>
    <dbReference type="NCBI Taxonomy" id="252967"/>
    <lineage>
        <taxon>Bacteria</taxon>
        <taxon>Pseudomonadati</taxon>
        <taxon>Spirochaetota</taxon>
        <taxon>Spirochaetia</taxon>
        <taxon>Spirochaetales</taxon>
        <taxon>Spirochaetaceae</taxon>
        <taxon>Thiospirochaeta</taxon>
    </lineage>
</organism>
<feature type="transmembrane region" description="Helical" evidence="8">
    <location>
        <begin position="128"/>
        <end position="146"/>
    </location>
</feature>
<reference evidence="10 11" key="1">
    <citation type="submission" date="2019-02" db="EMBL/GenBank/DDBJ databases">
        <authorList>
            <person name="Fomenkov A."/>
            <person name="Dubinina G."/>
            <person name="Grabovich M."/>
            <person name="Vincze T."/>
            <person name="Roberts R.J."/>
        </authorList>
    </citation>
    <scope>NUCLEOTIDE SEQUENCE [LARGE SCALE GENOMIC DNA]</scope>
    <source>
        <strain evidence="10 11">P</strain>
    </source>
</reference>
<dbReference type="KEGG" id="sper:EW093_04055"/>
<keyword evidence="11" id="KW-1185">Reference proteome</keyword>
<dbReference type="GO" id="GO:0042773">
    <property type="term" value="P:ATP synthesis coupled electron transport"/>
    <property type="evidence" value="ECO:0007669"/>
    <property type="project" value="InterPro"/>
</dbReference>
<evidence type="ECO:0000256" key="7">
    <source>
        <dbReference type="RuleBase" id="RU000320"/>
    </source>
</evidence>
<feature type="transmembrane region" description="Helical" evidence="8">
    <location>
        <begin position="233"/>
        <end position="252"/>
    </location>
</feature>
<dbReference type="EMBL" id="CP035807">
    <property type="protein sequence ID" value="QEN03904.1"/>
    <property type="molecule type" value="Genomic_DNA"/>
</dbReference>
<keyword evidence="6 8" id="KW-0472">Membrane</keyword>
<feature type="transmembrane region" description="Helical" evidence="8">
    <location>
        <begin position="58"/>
        <end position="90"/>
    </location>
</feature>
<keyword evidence="5 8" id="KW-1133">Transmembrane helix</keyword>
<dbReference type="InterPro" id="IPR050586">
    <property type="entry name" value="CPA3_Na-H_Antiporter_D"/>
</dbReference>
<evidence type="ECO:0000256" key="2">
    <source>
        <dbReference type="ARBA" id="ARBA00005346"/>
    </source>
</evidence>
<keyword evidence="4 7" id="KW-0812">Transmembrane</keyword>
<dbReference type="Pfam" id="PF00361">
    <property type="entry name" value="Proton_antipo_M"/>
    <property type="match status" value="1"/>
</dbReference>
<dbReference type="PANTHER" id="PTHR42703:SF1">
    <property type="entry name" value="NA(+)_H(+) ANTIPORTER SUBUNIT D1"/>
    <property type="match status" value="1"/>
</dbReference>
<evidence type="ECO:0000256" key="1">
    <source>
        <dbReference type="ARBA" id="ARBA00004651"/>
    </source>
</evidence>
<dbReference type="PRINTS" id="PR01437">
    <property type="entry name" value="NUOXDRDTASE4"/>
</dbReference>
<feature type="transmembrane region" description="Helical" evidence="8">
    <location>
        <begin position="355"/>
        <end position="376"/>
    </location>
</feature>
<proteinExistence type="inferred from homology"/>
<name>A0A5C1QB66_9SPIO</name>
<sequence>MYPILFIVIPLLAGFLASGLRGIKIFRMGWLPTTILLLTGILSGIMLPLVIDNPINQIIVIAPPLGINLFAGTLPISIILITSIFGVVILSSPKMRHYFSDGSSSTVLVLLHIAGINGLLLSGDLFNIFVFLEIVSLSAYAITTLHNDSKAFEATLKYILAGSFASIFLLVGISVVYYHTGTLNLAQLSIVSPSIPFTAKAIITVTLLGAFLLEAEMFPLNTWVPDVYEGSGAAVSGMFSTITLNATLYILFRVITVFGIDETLTTFLLVIGLISMIAGELGALRQSNLVRMFAYSSMAQGGLLLVGYLSKANGGMVLYLFNHAAVKAGLFLILSLAMNKGSIEDLRGLGRKNPIIGFSFVVLTLSLLGLPPFAGFVGKFLILKSLMAGYGVIPVLLVLLSALIEAWYLLKLISVLFNKDVSTRDISIFKTIPLLIPVIFVIVSGVIPQTIYKISTKAENDLYNKSFYQSIVLTQGGSSNE</sequence>
<feature type="transmembrane region" description="Helical" evidence="8">
    <location>
        <begin position="316"/>
        <end position="335"/>
    </location>
</feature>
<feature type="transmembrane region" description="Helical" evidence="8">
    <location>
        <begin position="29"/>
        <end position="51"/>
    </location>
</feature>
<dbReference type="RefSeq" id="WP_149567161.1">
    <property type="nucleotide sequence ID" value="NZ_CP035807.1"/>
</dbReference>
<gene>
    <name evidence="10" type="ORF">EW093_04055</name>
</gene>
<reference evidence="10 11" key="2">
    <citation type="submission" date="2019-09" db="EMBL/GenBank/DDBJ databases">
        <title>Complete Genome Sequence and Methylome Analysis of free living Spirochaetas.</title>
        <authorList>
            <person name="Leshcheva N."/>
            <person name="Mikheeva N."/>
        </authorList>
    </citation>
    <scope>NUCLEOTIDE SEQUENCE [LARGE SCALE GENOMIC DNA]</scope>
    <source>
        <strain evidence="10 11">P</strain>
    </source>
</reference>
<feature type="transmembrane region" description="Helical" evidence="8">
    <location>
        <begin position="428"/>
        <end position="447"/>
    </location>
</feature>
<accession>A0A5C1QB66</accession>
<feature type="transmembrane region" description="Helical" evidence="8">
    <location>
        <begin position="289"/>
        <end position="309"/>
    </location>
</feature>
<evidence type="ECO:0000256" key="3">
    <source>
        <dbReference type="ARBA" id="ARBA00022475"/>
    </source>
</evidence>
<evidence type="ECO:0000256" key="8">
    <source>
        <dbReference type="SAM" id="Phobius"/>
    </source>
</evidence>
<dbReference type="PANTHER" id="PTHR42703">
    <property type="entry name" value="NADH DEHYDROGENASE"/>
    <property type="match status" value="1"/>
</dbReference>
<feature type="transmembrane region" description="Helical" evidence="8">
    <location>
        <begin position="264"/>
        <end position="283"/>
    </location>
</feature>
<evidence type="ECO:0000313" key="11">
    <source>
        <dbReference type="Proteomes" id="UP000323824"/>
    </source>
</evidence>
<feature type="domain" description="NADH:quinone oxidoreductase/Mrp antiporter transmembrane" evidence="9">
    <location>
        <begin position="122"/>
        <end position="403"/>
    </location>
</feature>
<dbReference type="AlphaFoldDB" id="A0A5C1QB66"/>
<dbReference type="OrthoDB" id="9807568at2"/>
<dbReference type="InterPro" id="IPR001750">
    <property type="entry name" value="ND/Mrp_TM"/>
</dbReference>
<evidence type="ECO:0000256" key="6">
    <source>
        <dbReference type="ARBA" id="ARBA00023136"/>
    </source>
</evidence>
<feature type="transmembrane region" description="Helical" evidence="8">
    <location>
        <begin position="190"/>
        <end position="213"/>
    </location>
</feature>
<dbReference type="Proteomes" id="UP000323824">
    <property type="component" value="Chromosome"/>
</dbReference>